<keyword evidence="10" id="KW-1185">Reference proteome</keyword>
<dbReference type="InterPro" id="IPR015422">
    <property type="entry name" value="PyrdxlP-dep_Trfase_small"/>
</dbReference>
<reference evidence="9 10" key="1">
    <citation type="journal article" date="2018" name="IMA Fungus">
        <title>IMA Genome-F 9: Draft genome sequence of Annulohypoxylon stygium, Aspergillus mulundensis, Berkeleyomyces basicola (syn. Thielaviopsis basicola), Ceratocystis smalleyi, two Cercospora beticola strains, Coleophoma cylindrospora, Fusarium fracticaudum, Phialophora cf. hyalina, and Morchella septimelata.</title>
        <authorList>
            <person name="Wingfield B.D."/>
            <person name="Bills G.F."/>
            <person name="Dong Y."/>
            <person name="Huang W."/>
            <person name="Nel W.J."/>
            <person name="Swalarsk-Parry B.S."/>
            <person name="Vaghefi N."/>
            <person name="Wilken P.M."/>
            <person name="An Z."/>
            <person name="de Beer Z.W."/>
            <person name="De Vos L."/>
            <person name="Chen L."/>
            <person name="Duong T.A."/>
            <person name="Gao Y."/>
            <person name="Hammerbacher A."/>
            <person name="Kikkert J.R."/>
            <person name="Li Y."/>
            <person name="Li H."/>
            <person name="Li K."/>
            <person name="Li Q."/>
            <person name="Liu X."/>
            <person name="Ma X."/>
            <person name="Naidoo K."/>
            <person name="Pethybridge S.J."/>
            <person name="Sun J."/>
            <person name="Steenkamp E.T."/>
            <person name="van der Nest M.A."/>
            <person name="van Wyk S."/>
            <person name="Wingfield M.J."/>
            <person name="Xiong C."/>
            <person name="Yue Q."/>
            <person name="Zhang X."/>
        </authorList>
    </citation>
    <scope>NUCLEOTIDE SEQUENCE [LARGE SCALE GENOMIC DNA]</scope>
    <source>
        <strain evidence="9 10">DSM 5745</strain>
    </source>
</reference>
<evidence type="ECO:0000313" key="10">
    <source>
        <dbReference type="Proteomes" id="UP000256690"/>
    </source>
</evidence>
<comment type="subunit">
    <text evidence="3 7">Homodimer.</text>
</comment>
<dbReference type="AlphaFoldDB" id="A0A3D8SWI8"/>
<evidence type="ECO:0000256" key="3">
    <source>
        <dbReference type="ARBA" id="ARBA00011738"/>
    </source>
</evidence>
<comment type="caution">
    <text evidence="9">The sequence shown here is derived from an EMBL/GenBank/DDBJ whole genome shotgun (WGS) entry which is preliminary data.</text>
</comment>
<dbReference type="PANTHER" id="PTHR11879">
    <property type="entry name" value="ASPARTATE AMINOTRANSFERASE"/>
    <property type="match status" value="1"/>
</dbReference>
<dbReference type="Gene3D" id="3.40.640.10">
    <property type="entry name" value="Type I PLP-dependent aspartate aminotransferase-like (Major domain)"/>
    <property type="match status" value="1"/>
</dbReference>
<evidence type="ECO:0000313" key="9">
    <source>
        <dbReference type="EMBL" id="RDW90650.1"/>
    </source>
</evidence>
<dbReference type="PROSITE" id="PS00105">
    <property type="entry name" value="AA_TRANSFER_CLASS_1"/>
    <property type="match status" value="1"/>
</dbReference>
<proteinExistence type="inferred from homology"/>
<comment type="catalytic activity">
    <reaction evidence="7">
        <text>L-aspartate + 2-oxoglutarate = oxaloacetate + L-glutamate</text>
        <dbReference type="Rhea" id="RHEA:21824"/>
        <dbReference type="ChEBI" id="CHEBI:16452"/>
        <dbReference type="ChEBI" id="CHEBI:16810"/>
        <dbReference type="ChEBI" id="CHEBI:29985"/>
        <dbReference type="ChEBI" id="CHEBI:29991"/>
        <dbReference type="EC" id="2.6.1.1"/>
    </reaction>
</comment>
<dbReference type="SUPFAM" id="SSF53383">
    <property type="entry name" value="PLP-dependent transferases"/>
    <property type="match status" value="1"/>
</dbReference>
<dbReference type="EC" id="2.6.1.1" evidence="7"/>
<dbReference type="GO" id="GO:0005829">
    <property type="term" value="C:cytosol"/>
    <property type="evidence" value="ECO:0007669"/>
    <property type="project" value="TreeGrafter"/>
</dbReference>
<dbReference type="Pfam" id="PF00155">
    <property type="entry name" value="Aminotran_1_2"/>
    <property type="match status" value="1"/>
</dbReference>
<accession>A0A3D8SWI8</accession>
<dbReference type="GO" id="GO:0004069">
    <property type="term" value="F:L-aspartate:2-oxoglutarate aminotransferase activity"/>
    <property type="evidence" value="ECO:0007669"/>
    <property type="project" value="UniProtKB-EC"/>
</dbReference>
<organism evidence="9 10">
    <name type="scientific">Aspergillus mulundensis</name>
    <dbReference type="NCBI Taxonomy" id="1810919"/>
    <lineage>
        <taxon>Eukaryota</taxon>
        <taxon>Fungi</taxon>
        <taxon>Dikarya</taxon>
        <taxon>Ascomycota</taxon>
        <taxon>Pezizomycotina</taxon>
        <taxon>Eurotiomycetes</taxon>
        <taxon>Eurotiomycetidae</taxon>
        <taxon>Eurotiales</taxon>
        <taxon>Aspergillaceae</taxon>
        <taxon>Aspergillus</taxon>
        <taxon>Aspergillus subgen. Nidulantes</taxon>
    </lineage>
</organism>
<dbReference type="NCBIfam" id="NF006719">
    <property type="entry name" value="PRK09257.1"/>
    <property type="match status" value="1"/>
</dbReference>
<comment type="similarity">
    <text evidence="2">Belongs to the class-I pyridoxal-phosphate-dependent aminotransferase family.</text>
</comment>
<dbReference type="GO" id="GO:0006532">
    <property type="term" value="P:aspartate biosynthetic process"/>
    <property type="evidence" value="ECO:0007669"/>
    <property type="project" value="TreeGrafter"/>
</dbReference>
<feature type="domain" description="Aminotransferase class I/classII large" evidence="8">
    <location>
        <begin position="40"/>
        <end position="410"/>
    </location>
</feature>
<dbReference type="Proteomes" id="UP000256690">
    <property type="component" value="Unassembled WGS sequence"/>
</dbReference>
<dbReference type="PRINTS" id="PR00799">
    <property type="entry name" value="TRANSAMINASE"/>
</dbReference>
<keyword evidence="6" id="KW-0663">Pyridoxal phosphate</keyword>
<dbReference type="InterPro" id="IPR004839">
    <property type="entry name" value="Aminotransferase_I/II_large"/>
</dbReference>
<keyword evidence="5 7" id="KW-0808">Transferase</keyword>
<dbReference type="GeneID" id="38112795"/>
<dbReference type="OrthoDB" id="6752799at2759"/>
<gene>
    <name evidence="9" type="ORF">DSM5745_02425</name>
</gene>
<dbReference type="InterPro" id="IPR000796">
    <property type="entry name" value="Asp_trans"/>
</dbReference>
<dbReference type="Gene3D" id="3.90.1150.10">
    <property type="entry name" value="Aspartate Aminotransferase, domain 1"/>
    <property type="match status" value="1"/>
</dbReference>
<dbReference type="InterPro" id="IPR004838">
    <property type="entry name" value="NHTrfase_class1_PyrdxlP-BS"/>
</dbReference>
<dbReference type="CDD" id="cd00609">
    <property type="entry name" value="AAT_like"/>
    <property type="match status" value="1"/>
</dbReference>
<keyword evidence="4 7" id="KW-0032">Aminotransferase</keyword>
<name>A0A3D8SWI8_9EURO</name>
<evidence type="ECO:0000256" key="4">
    <source>
        <dbReference type="ARBA" id="ARBA00022576"/>
    </source>
</evidence>
<evidence type="ECO:0000256" key="2">
    <source>
        <dbReference type="ARBA" id="ARBA00007441"/>
    </source>
</evidence>
<dbReference type="InterPro" id="IPR015421">
    <property type="entry name" value="PyrdxlP-dep_Trfase_major"/>
</dbReference>
<comment type="cofactor">
    <cofactor evidence="1">
        <name>pyridoxal 5'-phosphate</name>
        <dbReference type="ChEBI" id="CHEBI:597326"/>
    </cofactor>
</comment>
<dbReference type="EMBL" id="PVWQ01000002">
    <property type="protein sequence ID" value="RDW90650.1"/>
    <property type="molecule type" value="Genomic_DNA"/>
</dbReference>
<evidence type="ECO:0000256" key="5">
    <source>
        <dbReference type="ARBA" id="ARBA00022679"/>
    </source>
</evidence>
<evidence type="ECO:0000256" key="7">
    <source>
        <dbReference type="RuleBase" id="RU000480"/>
    </source>
</evidence>
<dbReference type="GO" id="GO:0030170">
    <property type="term" value="F:pyridoxal phosphate binding"/>
    <property type="evidence" value="ECO:0007669"/>
    <property type="project" value="InterPro"/>
</dbReference>
<dbReference type="RefSeq" id="XP_026607604.1">
    <property type="nucleotide sequence ID" value="XM_026744441.1"/>
</dbReference>
<comment type="miscellaneous">
    <text evidence="7">In eukaryotes there are cytoplasmic, mitochondrial and chloroplastic isozymes.</text>
</comment>
<evidence type="ECO:0000259" key="8">
    <source>
        <dbReference type="Pfam" id="PF00155"/>
    </source>
</evidence>
<dbReference type="InterPro" id="IPR015424">
    <property type="entry name" value="PyrdxlP-dep_Trfase"/>
</dbReference>
<evidence type="ECO:0000256" key="1">
    <source>
        <dbReference type="ARBA" id="ARBA00001933"/>
    </source>
</evidence>
<dbReference type="STRING" id="1810919.A0A3D8SWI8"/>
<evidence type="ECO:0000256" key="6">
    <source>
        <dbReference type="ARBA" id="ARBA00022898"/>
    </source>
</evidence>
<protein>
    <recommendedName>
        <fullName evidence="7">Aspartate aminotransferase</fullName>
        <ecNumber evidence="7">2.6.1.1</ecNumber>
    </recommendedName>
</protein>
<dbReference type="PANTHER" id="PTHR11879:SF55">
    <property type="entry name" value="GLUTAMATE OXALOACETATE TRANSAMINASE 1, ISOFORM B"/>
    <property type="match status" value="1"/>
</dbReference>
<dbReference type="FunFam" id="3.40.640.10:FF:000066">
    <property type="entry name" value="Aspartate aminotransferase"/>
    <property type="match status" value="1"/>
</dbReference>
<sequence>MSTTTTTTTTTSLFSSAPYIPPDAIFALTAQYNVDPSPVKVNLGQGTYRDDNGQPWVLPSVREARKAILENGLYHEYLPILGLKGLRDGVAKLIFGGGYDALAQKLATSQAVSGTGSLHLAGALIKSVTPKHLLEKRKVYIPAPTWSNHHLLFSSLGFDVVPFTYYNAHTKSLDIDSYLSALRSAEPASVFILHACAHNPTGLDPTVEQWKEIGAIVKDRGLFPVFDAAYLGFNSGDYDADAWAIRYFAAELGIECAVCASFAKNMGLYGERVGAVIIVTADGTTARNTQSVLESLQRSEISNPPAFGARIAETVLGDERLKGLWFEDLRTMSGRIAEMRRALVEGLGRYAPEHDWGHLVRQSGMFGFLGLSKEVVLALRDEYHIYMADNSRISIAGLNTGNVEYVARSIGEVLAREQ</sequence>